<keyword evidence="1" id="KW-0195">Cyclin</keyword>
<dbReference type="InterPro" id="IPR013763">
    <property type="entry name" value="Cyclin-like_dom"/>
</dbReference>
<dbReference type="SMART" id="SM00385">
    <property type="entry name" value="CYCLIN"/>
    <property type="match status" value="2"/>
</dbReference>
<protein>
    <recommendedName>
        <fullName evidence="3">Cyclin-like domain-containing protein</fullName>
    </recommendedName>
</protein>
<evidence type="ECO:0000259" key="3">
    <source>
        <dbReference type="SMART" id="SM00385"/>
    </source>
</evidence>
<dbReference type="FunFam" id="1.10.472.10:FF:000072">
    <property type="entry name" value="Cyclin Pch1"/>
    <property type="match status" value="1"/>
</dbReference>
<dbReference type="eggNOG" id="KOG0834">
    <property type="taxonomic scope" value="Eukaryota"/>
</dbReference>
<dbReference type="InterPro" id="IPR006671">
    <property type="entry name" value="Cyclin_N"/>
</dbReference>
<name>M7NLV6_PNEMU</name>
<dbReference type="GO" id="GO:0016538">
    <property type="term" value="F:cyclin-dependent protein serine/threonine kinase regulator activity"/>
    <property type="evidence" value="ECO:0007669"/>
    <property type="project" value="InterPro"/>
</dbReference>
<evidence type="ECO:0000313" key="5">
    <source>
        <dbReference type="Proteomes" id="UP000011958"/>
    </source>
</evidence>
<dbReference type="SUPFAM" id="SSF47954">
    <property type="entry name" value="Cyclin-like"/>
    <property type="match status" value="2"/>
</dbReference>
<evidence type="ECO:0000313" key="4">
    <source>
        <dbReference type="EMBL" id="EMR08177.1"/>
    </source>
</evidence>
<dbReference type="RefSeq" id="XP_007875431.1">
    <property type="nucleotide sequence ID" value="XM_007877240.1"/>
</dbReference>
<organism evidence="4 5">
    <name type="scientific">Pneumocystis murina (strain B123)</name>
    <name type="common">Mouse pneumocystis pneumonia agent</name>
    <name type="synonym">Pneumocystis carinii f. sp. muris</name>
    <dbReference type="NCBI Taxonomy" id="1069680"/>
    <lineage>
        <taxon>Eukaryota</taxon>
        <taxon>Fungi</taxon>
        <taxon>Dikarya</taxon>
        <taxon>Ascomycota</taxon>
        <taxon>Taphrinomycotina</taxon>
        <taxon>Pneumocystomycetes</taxon>
        <taxon>Pneumocystaceae</taxon>
        <taxon>Pneumocystis</taxon>
    </lineage>
</organism>
<dbReference type="STRING" id="1069680.M7NLV6"/>
<dbReference type="PIRSF" id="PIRSF036580">
    <property type="entry name" value="Cyclin_L"/>
    <property type="match status" value="1"/>
</dbReference>
<dbReference type="AlphaFoldDB" id="M7NLV6"/>
<feature type="compositionally biased region" description="Basic and acidic residues" evidence="2">
    <location>
        <begin position="270"/>
        <end position="289"/>
    </location>
</feature>
<evidence type="ECO:0000256" key="2">
    <source>
        <dbReference type="SAM" id="MobiDB-lite"/>
    </source>
</evidence>
<dbReference type="CDD" id="cd20546">
    <property type="entry name" value="CYCLIN_SpCG1C_ScCTK2-like_rpt2"/>
    <property type="match status" value="1"/>
</dbReference>
<dbReference type="GO" id="GO:0006357">
    <property type="term" value="P:regulation of transcription by RNA polymerase II"/>
    <property type="evidence" value="ECO:0007669"/>
    <property type="project" value="InterPro"/>
</dbReference>
<dbReference type="Proteomes" id="UP000011958">
    <property type="component" value="Unassembled WGS sequence"/>
</dbReference>
<proteinExistence type="inferred from homology"/>
<comment type="caution">
    <text evidence="4">The sequence shown here is derived from an EMBL/GenBank/DDBJ whole genome shotgun (WGS) entry which is preliminary data.</text>
</comment>
<dbReference type="GO" id="GO:0070691">
    <property type="term" value="C:P-TEFb complex"/>
    <property type="evidence" value="ECO:0007669"/>
    <property type="project" value="EnsemblFungi"/>
</dbReference>
<dbReference type="EMBL" id="AFWA02000017">
    <property type="protein sequence ID" value="EMR08177.1"/>
    <property type="molecule type" value="Genomic_DNA"/>
</dbReference>
<feature type="compositionally biased region" description="Polar residues" evidence="2">
    <location>
        <begin position="260"/>
        <end position="269"/>
    </location>
</feature>
<feature type="domain" description="Cyclin-like" evidence="3">
    <location>
        <begin position="41"/>
        <end position="141"/>
    </location>
</feature>
<dbReference type="Pfam" id="PF00134">
    <property type="entry name" value="Cyclin_N"/>
    <property type="match status" value="1"/>
</dbReference>
<dbReference type="VEuPathDB" id="FungiDB:PNEG_03350"/>
<dbReference type="PANTHER" id="PTHR10026">
    <property type="entry name" value="CYCLIN"/>
    <property type="match status" value="1"/>
</dbReference>
<accession>M7NLV6</accession>
<feature type="domain" description="Cyclin-like" evidence="3">
    <location>
        <begin position="154"/>
        <end position="238"/>
    </location>
</feature>
<comment type="similarity">
    <text evidence="1">Belongs to the cyclin family.</text>
</comment>
<dbReference type="GeneID" id="19897037"/>
<evidence type="ECO:0000256" key="1">
    <source>
        <dbReference type="RuleBase" id="RU000383"/>
    </source>
</evidence>
<sequence length="324" mass="37760">MGYSSYKGKWYFDKEDFKYTPSVNDGWSLEKEQIDRGKGVNFIIQVGARLKLPQLTLSTAAVFLHRFYMRFSLAKYHYYEIAATCILLATKVEESCRKLRNIIIACAKVGQKNPDLVIDEQSKEYWRWRDVIIYNEEILLEALCFDLTIDHPYKDLLKYIKHFGSKQDTAKSAWAFINDSIRTAIPIIYKPHIIAAAAFYFGTKHTSTVINSIGNRSWWEVIDVDINEIKEVCKIMTNLYESIPMRGLYPALQSDTTKVPLQNDFPKTSDQTKELFHDQSKGVKRKNEDSFILNTSKDQNKVVFKKKLDELKNNDHQNIKKQKQ</sequence>
<feature type="region of interest" description="Disordered" evidence="2">
    <location>
        <begin position="260"/>
        <end position="290"/>
    </location>
</feature>
<dbReference type="InterPro" id="IPR036915">
    <property type="entry name" value="Cyclin-like_sf"/>
</dbReference>
<dbReference type="HOGENOM" id="CLU_022000_4_0_1"/>
<dbReference type="Gene3D" id="1.10.472.10">
    <property type="entry name" value="Cyclin-like"/>
    <property type="match status" value="2"/>
</dbReference>
<keyword evidence="5" id="KW-1185">Reference proteome</keyword>
<dbReference type="OrthoDB" id="25002at2759"/>
<reference evidence="5" key="1">
    <citation type="journal article" date="2016" name="Nat. Commun.">
        <title>Genome analysis of three Pneumocystis species reveals adaptation mechanisms to life exclusively in mammalian hosts.</title>
        <authorList>
            <person name="Ma L."/>
            <person name="Chen Z."/>
            <person name="Huang D.W."/>
            <person name="Kutty G."/>
            <person name="Ishihara M."/>
            <person name="Wang H."/>
            <person name="Abouelleil A."/>
            <person name="Bishop L."/>
            <person name="Davey E."/>
            <person name="Deng R."/>
            <person name="Deng X."/>
            <person name="Fan L."/>
            <person name="Fantoni G."/>
            <person name="Fitzgerald M."/>
            <person name="Gogineni E."/>
            <person name="Goldberg J.M."/>
            <person name="Handley G."/>
            <person name="Hu X."/>
            <person name="Huber C."/>
            <person name="Jiao X."/>
            <person name="Jones K."/>
            <person name="Levin J.Z."/>
            <person name="Liu Y."/>
            <person name="Macdonald P."/>
            <person name="Melnikov A."/>
            <person name="Raley C."/>
            <person name="Sassi M."/>
            <person name="Sherman B.T."/>
            <person name="Song X."/>
            <person name="Sykes S."/>
            <person name="Tran B."/>
            <person name="Walsh L."/>
            <person name="Xia Y."/>
            <person name="Yang J."/>
            <person name="Young S."/>
            <person name="Zeng Q."/>
            <person name="Zheng X."/>
            <person name="Stephens R."/>
            <person name="Nusbaum C."/>
            <person name="Birren B.W."/>
            <person name="Azadi P."/>
            <person name="Lempicki R.A."/>
            <person name="Cuomo C.A."/>
            <person name="Kovacs J.A."/>
        </authorList>
    </citation>
    <scope>NUCLEOTIDE SEQUENCE [LARGE SCALE GENOMIC DNA]</scope>
    <source>
        <strain evidence="5">B123</strain>
    </source>
</reference>
<dbReference type="InterPro" id="IPR043198">
    <property type="entry name" value="Cyclin/Ssn8"/>
</dbReference>
<dbReference type="CDD" id="cd20545">
    <property type="entry name" value="CYCLIN_SpCG1C-like_rpt1"/>
    <property type="match status" value="1"/>
</dbReference>
<gene>
    <name evidence="4" type="ORF">PNEG_03350</name>
</gene>
<dbReference type="OMA" id="MYDMMKY"/>